<reference evidence="2 3" key="1">
    <citation type="submission" date="2019-11" db="EMBL/GenBank/DDBJ databases">
        <title>Draft Genome Sequence of Plant Growth-Promoting Rhizosphere-Associated Bacteria.</title>
        <authorList>
            <person name="Vasilyev I.Y."/>
            <person name="Radchenko V."/>
            <person name="Ilnitskaya E.V."/>
        </authorList>
    </citation>
    <scope>NUCLEOTIDE SEQUENCE [LARGE SCALE GENOMIC DNA]</scope>
    <source>
        <strain evidence="2 3">VRA_07sq_f</strain>
    </source>
</reference>
<feature type="domain" description="ATP-dependent RecD2 DNA helicase OB-fold" evidence="1">
    <location>
        <begin position="2"/>
        <end position="29"/>
    </location>
</feature>
<accession>A0A844EE84</accession>
<dbReference type="GO" id="GO:0004386">
    <property type="term" value="F:helicase activity"/>
    <property type="evidence" value="ECO:0007669"/>
    <property type="project" value="UniProtKB-KW"/>
</dbReference>
<evidence type="ECO:0000313" key="3">
    <source>
        <dbReference type="Proteomes" id="UP000491237"/>
    </source>
</evidence>
<organism evidence="2 3">
    <name type="scientific">Lentilactobacillus parabuchneri</name>
    <dbReference type="NCBI Taxonomy" id="152331"/>
    <lineage>
        <taxon>Bacteria</taxon>
        <taxon>Bacillati</taxon>
        <taxon>Bacillota</taxon>
        <taxon>Bacilli</taxon>
        <taxon>Lactobacillales</taxon>
        <taxon>Lactobacillaceae</taxon>
        <taxon>Lentilactobacillus</taxon>
    </lineage>
</organism>
<keyword evidence="2" id="KW-0067">ATP-binding</keyword>
<keyword evidence="2" id="KW-0347">Helicase</keyword>
<dbReference type="Pfam" id="PF23139">
    <property type="entry name" value="OB_YrrC"/>
    <property type="match status" value="1"/>
</dbReference>
<sequence>VEENSYHFMGKLVDHPRYGKQFQATNYSSLIATTQEGVIKYLSGDRFPGVGKKTAERVVDALGDDAIEKITADSRVLEDVPISPKSRSAIIDNLDSDDGLEKVIVGLN</sequence>
<evidence type="ECO:0000313" key="2">
    <source>
        <dbReference type="EMBL" id="MSE22587.1"/>
    </source>
</evidence>
<gene>
    <name evidence="2" type="ORF">GKC44_15425</name>
</gene>
<feature type="non-terminal residue" evidence="2">
    <location>
        <position position="108"/>
    </location>
</feature>
<keyword evidence="2" id="KW-0547">Nucleotide-binding</keyword>
<feature type="non-terminal residue" evidence="2">
    <location>
        <position position="1"/>
    </location>
</feature>
<dbReference type="EMBL" id="WKKY01001284">
    <property type="protein sequence ID" value="MSE22587.1"/>
    <property type="molecule type" value="Genomic_DNA"/>
</dbReference>
<evidence type="ECO:0000259" key="1">
    <source>
        <dbReference type="Pfam" id="PF23139"/>
    </source>
</evidence>
<dbReference type="Proteomes" id="UP000491237">
    <property type="component" value="Unassembled WGS sequence"/>
</dbReference>
<protein>
    <submittedName>
        <fullName evidence="2">ATP-dependent RecD-like DNA helicase</fullName>
    </submittedName>
</protein>
<dbReference type="InterPro" id="IPR055446">
    <property type="entry name" value="RecD2_N_OB"/>
</dbReference>
<comment type="caution">
    <text evidence="2">The sequence shown here is derived from an EMBL/GenBank/DDBJ whole genome shotgun (WGS) entry which is preliminary data.</text>
</comment>
<dbReference type="AlphaFoldDB" id="A0A844EE84"/>
<name>A0A844EE84_9LACO</name>
<proteinExistence type="predicted"/>
<keyword evidence="2" id="KW-0378">Hydrolase</keyword>